<dbReference type="InterPro" id="IPR002781">
    <property type="entry name" value="TM_pro_TauE-like"/>
</dbReference>
<sequence length="268" mass="28576">MSVLLALTIKLFIGALLGLIISTTGVGGGVLVLPVLTYLFGMDALSAVATANLLSMLMKISSTGMHFRMGNISFKRSMAILAVMLPSTLIASYGITFLASVEAWHSYVQLAINILIVLAIAMSLFIFYKRLHQPEHLANQSIPEQATSISRFIIPGTCAGIIIGATGVGGGVVMLPLLIRYAGMNIKQAIGTSVFVTMLLSGASALAYGQSGYTDVHLALVLSIGSIFSIPLAKYLLNKWSDTTFQYITLGFILCSAVTMLYRLFVPV</sequence>
<comment type="caution">
    <text evidence="7">The sequence shown here is derived from an EMBL/GenBank/DDBJ whole genome shotgun (WGS) entry which is preliminary data.</text>
</comment>
<feature type="transmembrane region" description="Helical" evidence="6">
    <location>
        <begin position="245"/>
        <end position="265"/>
    </location>
</feature>
<evidence type="ECO:0000256" key="3">
    <source>
        <dbReference type="ARBA" id="ARBA00022692"/>
    </source>
</evidence>
<feature type="transmembrane region" description="Helical" evidence="6">
    <location>
        <begin position="38"/>
        <end position="58"/>
    </location>
</feature>
<feature type="transmembrane region" description="Helical" evidence="6">
    <location>
        <begin position="79"/>
        <end position="101"/>
    </location>
</feature>
<dbReference type="RefSeq" id="WP_074822263.1">
    <property type="nucleotide sequence ID" value="NZ_FOLW01000004.1"/>
</dbReference>
<comment type="similarity">
    <text evidence="2 6">Belongs to the 4-toluene sulfonate uptake permease (TSUP) (TC 2.A.102) family.</text>
</comment>
<keyword evidence="4 6" id="KW-1133">Transmembrane helix</keyword>
<organism evidence="7 8">
    <name type="scientific">Pragia fontium DSM 5563 = ATCC 49100</name>
    <dbReference type="NCBI Taxonomy" id="1122977"/>
    <lineage>
        <taxon>Bacteria</taxon>
        <taxon>Pseudomonadati</taxon>
        <taxon>Pseudomonadota</taxon>
        <taxon>Gammaproteobacteria</taxon>
        <taxon>Enterobacterales</taxon>
        <taxon>Budviciaceae</taxon>
        <taxon>Pragia</taxon>
    </lineage>
</organism>
<evidence type="ECO:0000313" key="8">
    <source>
        <dbReference type="Proteomes" id="UP000226420"/>
    </source>
</evidence>
<dbReference type="Proteomes" id="UP000226420">
    <property type="component" value="Unassembled WGS sequence"/>
</dbReference>
<feature type="transmembrane region" description="Helical" evidence="6">
    <location>
        <begin position="216"/>
        <end position="233"/>
    </location>
</feature>
<evidence type="ECO:0000256" key="6">
    <source>
        <dbReference type="RuleBase" id="RU363041"/>
    </source>
</evidence>
<reference evidence="7 8" key="1">
    <citation type="submission" date="2016-10" db="EMBL/GenBank/DDBJ databases">
        <authorList>
            <person name="Varghese N."/>
            <person name="Submissions S."/>
        </authorList>
    </citation>
    <scope>NUCLEOTIDE SEQUENCE [LARGE SCALE GENOMIC DNA]</scope>
    <source>
        <strain evidence="7 8">DSM 5563</strain>
    </source>
</reference>
<dbReference type="Pfam" id="PF01925">
    <property type="entry name" value="TauE"/>
    <property type="match status" value="1"/>
</dbReference>
<keyword evidence="5 6" id="KW-0472">Membrane</keyword>
<dbReference type="PANTHER" id="PTHR43701">
    <property type="entry name" value="MEMBRANE TRANSPORTER PROTEIN MJ0441-RELATED"/>
    <property type="match status" value="1"/>
</dbReference>
<gene>
    <name evidence="7" type="ORF">SAMN02745723_104114</name>
</gene>
<dbReference type="GO" id="GO:0005886">
    <property type="term" value="C:plasma membrane"/>
    <property type="evidence" value="ECO:0007669"/>
    <property type="project" value="UniProtKB-SubCell"/>
</dbReference>
<evidence type="ECO:0000313" key="7">
    <source>
        <dbReference type="EMBL" id="SFC78265.1"/>
    </source>
</evidence>
<keyword evidence="6" id="KW-1003">Cell membrane</keyword>
<protein>
    <recommendedName>
        <fullName evidence="6">Probable membrane transporter protein</fullName>
    </recommendedName>
</protein>
<feature type="transmembrane region" description="Helical" evidence="6">
    <location>
        <begin position="189"/>
        <end position="209"/>
    </location>
</feature>
<comment type="subcellular location">
    <subcellularLocation>
        <location evidence="6">Cell membrane</location>
        <topology evidence="6">Multi-pass membrane protein</topology>
    </subcellularLocation>
    <subcellularLocation>
        <location evidence="1">Membrane</location>
        <topology evidence="1">Multi-pass membrane protein</topology>
    </subcellularLocation>
</comment>
<keyword evidence="3 6" id="KW-0812">Transmembrane</keyword>
<evidence type="ECO:0000256" key="4">
    <source>
        <dbReference type="ARBA" id="ARBA00022989"/>
    </source>
</evidence>
<evidence type="ECO:0000256" key="1">
    <source>
        <dbReference type="ARBA" id="ARBA00004141"/>
    </source>
</evidence>
<evidence type="ECO:0000256" key="2">
    <source>
        <dbReference type="ARBA" id="ARBA00009142"/>
    </source>
</evidence>
<feature type="transmembrane region" description="Helical" evidence="6">
    <location>
        <begin position="107"/>
        <end position="128"/>
    </location>
</feature>
<dbReference type="AlphaFoldDB" id="A0AAJ4WAH3"/>
<dbReference type="InterPro" id="IPR051598">
    <property type="entry name" value="TSUP/Inactive_protease-like"/>
</dbReference>
<proteinExistence type="inferred from homology"/>
<accession>A0AAJ4WAH3</accession>
<dbReference type="EMBL" id="FOLW01000004">
    <property type="protein sequence ID" value="SFC78265.1"/>
    <property type="molecule type" value="Genomic_DNA"/>
</dbReference>
<name>A0AAJ4WAH3_9GAMM</name>
<evidence type="ECO:0000256" key="5">
    <source>
        <dbReference type="ARBA" id="ARBA00023136"/>
    </source>
</evidence>
<dbReference type="PANTHER" id="PTHR43701:SF2">
    <property type="entry name" value="MEMBRANE TRANSPORTER PROTEIN YJNA-RELATED"/>
    <property type="match status" value="1"/>
</dbReference>
<feature type="transmembrane region" description="Helical" evidence="6">
    <location>
        <begin position="149"/>
        <end position="177"/>
    </location>
</feature>